<name>A0AAD5HH24_UMBRA</name>
<comment type="caution">
    <text evidence="2">The sequence shown here is derived from an EMBL/GenBank/DDBJ whole genome shotgun (WGS) entry which is preliminary data.</text>
</comment>
<evidence type="ECO:0000313" key="2">
    <source>
        <dbReference type="EMBL" id="KAI8582749.1"/>
    </source>
</evidence>
<dbReference type="AlphaFoldDB" id="A0AAD5HH24"/>
<dbReference type="Proteomes" id="UP001206595">
    <property type="component" value="Unassembled WGS sequence"/>
</dbReference>
<organism evidence="2 3">
    <name type="scientific">Umbelopsis ramanniana AG</name>
    <dbReference type="NCBI Taxonomy" id="1314678"/>
    <lineage>
        <taxon>Eukaryota</taxon>
        <taxon>Fungi</taxon>
        <taxon>Fungi incertae sedis</taxon>
        <taxon>Mucoromycota</taxon>
        <taxon>Mucoromycotina</taxon>
        <taxon>Umbelopsidomycetes</taxon>
        <taxon>Umbelopsidales</taxon>
        <taxon>Umbelopsidaceae</taxon>
        <taxon>Umbelopsis</taxon>
    </lineage>
</organism>
<dbReference type="EMBL" id="MU620899">
    <property type="protein sequence ID" value="KAI8582749.1"/>
    <property type="molecule type" value="Genomic_DNA"/>
</dbReference>
<dbReference type="RefSeq" id="XP_051447753.1">
    <property type="nucleotide sequence ID" value="XM_051586610.1"/>
</dbReference>
<gene>
    <name evidence="2" type="ORF">K450DRAFT_226733</name>
</gene>
<sequence>MGDSATLHKKEDFQEYDGALCYRTDYSDDSKWRRLLALTKNPNIRVNGCGHEGRSLKPCKGTDDMLVIEGHEYKNMTAQDLQHIATEVYLMADKQSMEDGTFVLAYNDAIFEEDEKTGELRMIGSFLKTTRYHAADIWVPLTSLLLVTRRG</sequence>
<accession>A0AAD5HH24</accession>
<proteinExistence type="predicted"/>
<evidence type="ECO:0000259" key="1">
    <source>
        <dbReference type="Pfam" id="PF21962"/>
    </source>
</evidence>
<reference evidence="2" key="1">
    <citation type="submission" date="2021-06" db="EMBL/GenBank/DDBJ databases">
        <authorList>
            <consortium name="DOE Joint Genome Institute"/>
            <person name="Mondo S.J."/>
            <person name="Amses K.R."/>
            <person name="Simmons D.R."/>
            <person name="Longcore J.E."/>
            <person name="Seto K."/>
            <person name="Alves G.H."/>
            <person name="Bonds A.E."/>
            <person name="Quandt C.A."/>
            <person name="Davis W.J."/>
            <person name="Chang Y."/>
            <person name="Letcher P.M."/>
            <person name="Powell M.J."/>
            <person name="Kuo A."/>
            <person name="Labutti K."/>
            <person name="Pangilinan J."/>
            <person name="Andreopoulos W."/>
            <person name="Tritt A."/>
            <person name="Riley R."/>
            <person name="Hundley H."/>
            <person name="Johnson J."/>
            <person name="Lipzen A."/>
            <person name="Barry K."/>
            <person name="Berbee M.L."/>
            <person name="Buchler N.E."/>
            <person name="Grigoriev I.V."/>
            <person name="Spatafora J.W."/>
            <person name="Stajich J.E."/>
            <person name="James T.Y."/>
        </authorList>
    </citation>
    <scope>NUCLEOTIDE SEQUENCE</scope>
    <source>
        <strain evidence="2">AG</strain>
    </source>
</reference>
<reference evidence="2" key="2">
    <citation type="journal article" date="2022" name="Proc. Natl. Acad. Sci. U.S.A.">
        <title>Diploid-dominant life cycles characterize the early evolution of Fungi.</title>
        <authorList>
            <person name="Amses K.R."/>
            <person name="Simmons D.R."/>
            <person name="Longcore J.E."/>
            <person name="Mondo S.J."/>
            <person name="Seto K."/>
            <person name="Jeronimo G.H."/>
            <person name="Bonds A.E."/>
            <person name="Quandt C.A."/>
            <person name="Davis W.J."/>
            <person name="Chang Y."/>
            <person name="Federici B.A."/>
            <person name="Kuo A."/>
            <person name="LaButti K."/>
            <person name="Pangilinan J."/>
            <person name="Andreopoulos W."/>
            <person name="Tritt A."/>
            <person name="Riley R."/>
            <person name="Hundley H."/>
            <person name="Johnson J."/>
            <person name="Lipzen A."/>
            <person name="Barry K."/>
            <person name="Lang B.F."/>
            <person name="Cuomo C.A."/>
            <person name="Buchler N.E."/>
            <person name="Grigoriev I.V."/>
            <person name="Spatafora J.W."/>
            <person name="Stajich J.E."/>
            <person name="James T.Y."/>
        </authorList>
    </citation>
    <scope>NUCLEOTIDE SEQUENCE</scope>
    <source>
        <strain evidence="2">AG</strain>
    </source>
</reference>
<protein>
    <recommendedName>
        <fullName evidence="1">DUF6924 domain-containing protein</fullName>
    </recommendedName>
</protein>
<dbReference type="GeneID" id="75911958"/>
<dbReference type="Pfam" id="PF21962">
    <property type="entry name" value="DUF6924"/>
    <property type="match status" value="1"/>
</dbReference>
<keyword evidence="3" id="KW-1185">Reference proteome</keyword>
<evidence type="ECO:0000313" key="3">
    <source>
        <dbReference type="Proteomes" id="UP001206595"/>
    </source>
</evidence>
<feature type="domain" description="DUF6924" evidence="1">
    <location>
        <begin position="19"/>
        <end position="126"/>
    </location>
</feature>
<dbReference type="InterPro" id="IPR053832">
    <property type="entry name" value="DUF6924"/>
</dbReference>